<proteinExistence type="inferred from homology"/>
<gene>
    <name evidence="6" type="ORF">D5H78_08295</name>
</gene>
<dbReference type="Gene3D" id="2.40.50.140">
    <property type="entry name" value="Nucleic acid-binding proteins"/>
    <property type="match status" value="1"/>
</dbReference>
<name>A0A3A3Z4G7_9ACTN</name>
<feature type="binding site" evidence="4">
    <location>
        <position position="335"/>
    </location>
    <ligand>
        <name>S-adenosyl-L-methionine</name>
        <dbReference type="ChEBI" id="CHEBI:59789"/>
    </ligand>
</feature>
<dbReference type="Pfam" id="PF01938">
    <property type="entry name" value="TRAM"/>
    <property type="match status" value="1"/>
</dbReference>
<dbReference type="InterPro" id="IPR010280">
    <property type="entry name" value="U5_MeTrfase_fam"/>
</dbReference>
<comment type="caution">
    <text evidence="6">The sequence shown here is derived from an EMBL/GenBank/DDBJ whole genome shotgun (WGS) entry which is preliminary data.</text>
</comment>
<dbReference type="Gene3D" id="3.40.50.150">
    <property type="entry name" value="Vaccinia Virus protein VP39"/>
    <property type="match status" value="1"/>
</dbReference>
<feature type="binding site" evidence="4">
    <location>
        <position position="238"/>
    </location>
    <ligand>
        <name>S-adenosyl-L-methionine</name>
        <dbReference type="ChEBI" id="CHEBI:59789"/>
    </ligand>
</feature>
<keyword evidence="7" id="KW-1185">Reference proteome</keyword>
<dbReference type="PANTHER" id="PTHR11061:SF30">
    <property type="entry name" value="TRNA (URACIL(54)-C(5))-METHYLTRANSFERASE"/>
    <property type="match status" value="1"/>
</dbReference>
<sequence length="406" mass="43172">MSRRAREGAQRGADLAGTEVEVEVGPVAHGGHCVARHEGRVLFVRHTAPGERVRARVTEGREGDRFLRADAVEVLQASPHRVEPPCPHARPGRCGGCDWQHVDLAEQRRLKAAVVQEQLRRLAGLERDVVVEAVPGDDGGLGWRTRVTYAVDASGRAGLRRHRSHEVEPISWCRIAAPAVVALGVTDRPWPGTRAVEAVAAASGPALVPSPPGAGPDEVVVERAAGRDWRVAVDGFWQVHPGAAQVLVDAVLEGLAPREGERVLDLFAGVGLFAGALGERVGLTGRVVAVEGDRAAAAHARENLADLAHARVERGDVARVLRREGLRRADLVVLDPPRTGAGREVVAAVAASGARAVAYVACDPAALARDLAWFAERGYALEGLRAFDLFPMTQHVECVAVLRPAG</sequence>
<evidence type="ECO:0000256" key="3">
    <source>
        <dbReference type="ARBA" id="ARBA00022691"/>
    </source>
</evidence>
<dbReference type="PROSITE" id="PS50926">
    <property type="entry name" value="TRAM"/>
    <property type="match status" value="1"/>
</dbReference>
<evidence type="ECO:0000256" key="1">
    <source>
        <dbReference type="ARBA" id="ARBA00022603"/>
    </source>
</evidence>
<dbReference type="PANTHER" id="PTHR11061">
    <property type="entry name" value="RNA M5U METHYLTRANSFERASE"/>
    <property type="match status" value="1"/>
</dbReference>
<keyword evidence="3 4" id="KW-0949">S-adenosyl-L-methionine</keyword>
<dbReference type="GO" id="GO:0070475">
    <property type="term" value="P:rRNA base methylation"/>
    <property type="evidence" value="ECO:0007669"/>
    <property type="project" value="TreeGrafter"/>
</dbReference>
<dbReference type="Proteomes" id="UP000265614">
    <property type="component" value="Unassembled WGS sequence"/>
</dbReference>
<dbReference type="EMBL" id="QZEZ01000003">
    <property type="protein sequence ID" value="RJK96506.1"/>
    <property type="molecule type" value="Genomic_DNA"/>
</dbReference>
<evidence type="ECO:0000256" key="2">
    <source>
        <dbReference type="ARBA" id="ARBA00022679"/>
    </source>
</evidence>
<dbReference type="AlphaFoldDB" id="A0A3A3Z4G7"/>
<keyword evidence="1 4" id="KW-0489">Methyltransferase</keyword>
<evidence type="ECO:0000313" key="6">
    <source>
        <dbReference type="EMBL" id="RJK96506.1"/>
    </source>
</evidence>
<evidence type="ECO:0000256" key="4">
    <source>
        <dbReference type="PROSITE-ProRule" id="PRU01024"/>
    </source>
</evidence>
<keyword evidence="2 4" id="KW-0808">Transferase</keyword>
<dbReference type="OrthoDB" id="9804590at2"/>
<comment type="similarity">
    <text evidence="4">Belongs to the class I-like SAM-binding methyltransferase superfamily. RNA M5U methyltransferase family.</text>
</comment>
<dbReference type="InterPro" id="IPR012340">
    <property type="entry name" value="NA-bd_OB-fold"/>
</dbReference>
<dbReference type="InterPro" id="IPR030391">
    <property type="entry name" value="MeTrfase_TrmA_CS"/>
</dbReference>
<organism evidence="6 7">
    <name type="scientific">Vallicoccus soli</name>
    <dbReference type="NCBI Taxonomy" id="2339232"/>
    <lineage>
        <taxon>Bacteria</taxon>
        <taxon>Bacillati</taxon>
        <taxon>Actinomycetota</taxon>
        <taxon>Actinomycetes</taxon>
        <taxon>Motilibacterales</taxon>
        <taxon>Vallicoccaceae</taxon>
        <taxon>Vallicoccus</taxon>
    </lineage>
</organism>
<dbReference type="PROSITE" id="PS51687">
    <property type="entry name" value="SAM_MT_RNA_M5U"/>
    <property type="match status" value="1"/>
</dbReference>
<feature type="binding site" evidence="4">
    <location>
        <position position="291"/>
    </location>
    <ligand>
        <name>S-adenosyl-L-methionine</name>
        <dbReference type="ChEBI" id="CHEBI:59789"/>
    </ligand>
</feature>
<dbReference type="InterPro" id="IPR029063">
    <property type="entry name" value="SAM-dependent_MTases_sf"/>
</dbReference>
<dbReference type="CDD" id="cd02440">
    <property type="entry name" value="AdoMet_MTases"/>
    <property type="match status" value="1"/>
</dbReference>
<protein>
    <submittedName>
        <fullName evidence="6">Class I SAM-dependent RNA methyltransferase</fullName>
    </submittedName>
</protein>
<feature type="active site" description="Nucleophile" evidence="4">
    <location>
        <position position="362"/>
    </location>
</feature>
<feature type="binding site" evidence="4">
    <location>
        <position position="267"/>
    </location>
    <ligand>
        <name>S-adenosyl-L-methionine</name>
        <dbReference type="ChEBI" id="CHEBI:59789"/>
    </ligand>
</feature>
<dbReference type="PROSITE" id="PS01231">
    <property type="entry name" value="TRMA_2"/>
    <property type="match status" value="1"/>
</dbReference>
<evidence type="ECO:0000313" key="7">
    <source>
        <dbReference type="Proteomes" id="UP000265614"/>
    </source>
</evidence>
<reference evidence="6 7" key="1">
    <citation type="submission" date="2018-09" db="EMBL/GenBank/DDBJ databases">
        <title>YIM 75000 draft genome.</title>
        <authorList>
            <person name="Tang S."/>
            <person name="Feng Y."/>
        </authorList>
    </citation>
    <scope>NUCLEOTIDE SEQUENCE [LARGE SCALE GENOMIC DNA]</scope>
    <source>
        <strain evidence="6 7">YIM 75000</strain>
    </source>
</reference>
<dbReference type="SUPFAM" id="SSF53335">
    <property type="entry name" value="S-adenosyl-L-methionine-dependent methyltransferases"/>
    <property type="match status" value="1"/>
</dbReference>
<dbReference type="InterPro" id="IPR002792">
    <property type="entry name" value="TRAM_dom"/>
</dbReference>
<dbReference type="RefSeq" id="WP_119950263.1">
    <property type="nucleotide sequence ID" value="NZ_QZEZ01000003.1"/>
</dbReference>
<dbReference type="GO" id="GO:0070041">
    <property type="term" value="F:rRNA (uridine-C5-)-methyltransferase activity"/>
    <property type="evidence" value="ECO:0007669"/>
    <property type="project" value="TreeGrafter"/>
</dbReference>
<dbReference type="SUPFAM" id="SSF50249">
    <property type="entry name" value="Nucleic acid-binding proteins"/>
    <property type="match status" value="1"/>
</dbReference>
<dbReference type="Pfam" id="PF05958">
    <property type="entry name" value="tRNA_U5-meth_tr"/>
    <property type="match status" value="1"/>
</dbReference>
<accession>A0A3A3Z4G7</accession>
<evidence type="ECO:0000259" key="5">
    <source>
        <dbReference type="PROSITE" id="PS50926"/>
    </source>
</evidence>
<feature type="domain" description="TRAM" evidence="5">
    <location>
        <begin position="13"/>
        <end position="73"/>
    </location>
</feature>